<evidence type="ECO:0000256" key="1">
    <source>
        <dbReference type="SAM" id="Phobius"/>
    </source>
</evidence>
<dbReference type="RefSeq" id="XP_028528176.1">
    <property type="nucleotide sequence ID" value="XM_028671534.1"/>
</dbReference>
<accession>A0A1J1GWI1</accession>
<keyword evidence="1" id="KW-1133">Transmembrane helix</keyword>
<sequence>MLENLCINLINELFLAKHNFLIFIILSDLHKNGKSSKKAKKKKITTNIEKKNELAYFNIFKKNCYLKFCSIKKKQIKRRRIIRIKFKKLRKTIKEMDENYNRYKYKTNDFNLEHKHNYYKFIKNITLFLHSFEKDLIFKKISYKIMKKIYYKKNKNVKCFKKKILPYKLKKKSNFIHIRNKKKYVDFLNSNLYDYVYKDIYNFLPNYNFEKDLNLNKKNLNCVFNKEKVDQILKKKKEIVRKIYIKNKTYTLSSKKLKKRYNEFYEKFCSFLIKLKVDKKDETKQLVSDYKVLKTLLYLKNSNISKNLDNNSLIKSKNYKIHEVISMINYLKKGLYIIKMDIIYIYIFFCSYINNIFSKLKSFY</sequence>
<dbReference type="EMBL" id="CVMV01000033">
    <property type="protein sequence ID" value="CRG95365.1"/>
    <property type="molecule type" value="Genomic_DNA"/>
</dbReference>
<proteinExistence type="predicted"/>
<keyword evidence="3" id="KW-1185">Reference proteome</keyword>
<name>A0A1J1GWI1_PLAGA</name>
<reference evidence="2" key="1">
    <citation type="submission" date="2015-04" db="EMBL/GenBank/DDBJ databases">
        <authorList>
            <consortium name="Pathogen Informatics"/>
        </authorList>
    </citation>
    <scope>NUCLEOTIDE SEQUENCE [LARGE SCALE GENOMIC DNA]</scope>
    <source>
        <strain evidence="2">8A</strain>
    </source>
</reference>
<keyword evidence="1" id="KW-0472">Membrane</keyword>
<organism evidence="2 3">
    <name type="scientific">Plasmodium gallinaceum</name>
    <dbReference type="NCBI Taxonomy" id="5849"/>
    <lineage>
        <taxon>Eukaryota</taxon>
        <taxon>Sar</taxon>
        <taxon>Alveolata</taxon>
        <taxon>Apicomplexa</taxon>
        <taxon>Aconoidasida</taxon>
        <taxon>Haemosporida</taxon>
        <taxon>Plasmodiidae</taxon>
        <taxon>Plasmodium</taxon>
        <taxon>Plasmodium (Haemamoeba)</taxon>
    </lineage>
</organism>
<gene>
    <name evidence="2" type="ORF">PGAL8A_00013400</name>
</gene>
<feature type="transmembrane region" description="Helical" evidence="1">
    <location>
        <begin position="336"/>
        <end position="357"/>
    </location>
</feature>
<dbReference type="AlphaFoldDB" id="A0A1J1GWI1"/>
<dbReference type="OMA" id="KDEYYTH"/>
<dbReference type="OrthoDB" id="372430at2759"/>
<dbReference type="VEuPathDB" id="PlasmoDB:PGAL8A_00013400"/>
<dbReference type="Proteomes" id="UP000220797">
    <property type="component" value="Unassembled WGS sequence"/>
</dbReference>
<protein>
    <submittedName>
        <fullName evidence="2">Uncharacterized protein</fullName>
    </submittedName>
</protein>
<comment type="caution">
    <text evidence="2">The sequence shown here is derived from an EMBL/GenBank/DDBJ whole genome shotgun (WGS) entry which is preliminary data.</text>
</comment>
<dbReference type="GeneID" id="39728656"/>
<evidence type="ECO:0000313" key="2">
    <source>
        <dbReference type="EMBL" id="CRG95365.1"/>
    </source>
</evidence>
<keyword evidence="1" id="KW-0812">Transmembrane</keyword>
<evidence type="ECO:0000313" key="3">
    <source>
        <dbReference type="Proteomes" id="UP000220797"/>
    </source>
</evidence>